<protein>
    <submittedName>
        <fullName evidence="2">Uncharacterized protein</fullName>
    </submittedName>
</protein>
<feature type="region of interest" description="Disordered" evidence="1">
    <location>
        <begin position="1"/>
        <end position="24"/>
    </location>
</feature>
<feature type="region of interest" description="Disordered" evidence="1">
    <location>
        <begin position="44"/>
        <end position="66"/>
    </location>
</feature>
<organism evidence="2 3">
    <name type="scientific">Pyronema omphalodes (strain CBS 100304)</name>
    <name type="common">Pyronema confluens</name>
    <dbReference type="NCBI Taxonomy" id="1076935"/>
    <lineage>
        <taxon>Eukaryota</taxon>
        <taxon>Fungi</taxon>
        <taxon>Dikarya</taxon>
        <taxon>Ascomycota</taxon>
        <taxon>Pezizomycotina</taxon>
        <taxon>Pezizomycetes</taxon>
        <taxon>Pezizales</taxon>
        <taxon>Pyronemataceae</taxon>
        <taxon>Pyronema</taxon>
    </lineage>
</organism>
<evidence type="ECO:0000313" key="3">
    <source>
        <dbReference type="Proteomes" id="UP000018144"/>
    </source>
</evidence>
<proteinExistence type="predicted"/>
<accession>U4KXB7</accession>
<gene>
    <name evidence="2" type="ORF">PCON_06344</name>
</gene>
<evidence type="ECO:0000256" key="1">
    <source>
        <dbReference type="SAM" id="MobiDB-lite"/>
    </source>
</evidence>
<dbReference type="Proteomes" id="UP000018144">
    <property type="component" value="Unassembled WGS sequence"/>
</dbReference>
<keyword evidence="3" id="KW-1185">Reference proteome</keyword>
<dbReference type="EMBL" id="HF935310">
    <property type="protein sequence ID" value="CCX06757.1"/>
    <property type="molecule type" value="Genomic_DNA"/>
</dbReference>
<evidence type="ECO:0000313" key="2">
    <source>
        <dbReference type="EMBL" id="CCX06757.1"/>
    </source>
</evidence>
<name>U4KXB7_PYROM</name>
<reference evidence="2 3" key="1">
    <citation type="journal article" date="2013" name="PLoS Genet.">
        <title>The genome and development-dependent transcriptomes of Pyronema confluens: a window into fungal evolution.</title>
        <authorList>
            <person name="Traeger S."/>
            <person name="Altegoer F."/>
            <person name="Freitag M."/>
            <person name="Gabaldon T."/>
            <person name="Kempken F."/>
            <person name="Kumar A."/>
            <person name="Marcet-Houben M."/>
            <person name="Poggeler S."/>
            <person name="Stajich J.E."/>
            <person name="Nowrousian M."/>
        </authorList>
    </citation>
    <scope>NUCLEOTIDE SEQUENCE [LARGE SCALE GENOMIC DNA]</scope>
    <source>
        <strain evidence="3">CBS 100304</strain>
        <tissue evidence="2">Vegetative mycelium</tissue>
    </source>
</reference>
<feature type="compositionally biased region" description="Low complexity" evidence="1">
    <location>
        <begin position="57"/>
        <end position="66"/>
    </location>
</feature>
<sequence length="66" mass="7250">MLMTFKPRTKGVSNGTNTSRYDDSLHTRSVRCLSIISPIHLSELKNPGCGETTMRRSSPSEGSEPP</sequence>
<dbReference type="AlphaFoldDB" id="U4KXB7"/>